<comment type="caution">
    <text evidence="1">The sequence shown here is derived from an EMBL/GenBank/DDBJ whole genome shotgun (WGS) entry which is preliminary data.</text>
</comment>
<gene>
    <name evidence="1" type="ORF">B0A48_18591</name>
</gene>
<dbReference type="STRING" id="1507870.A0A1V8S8A4"/>
<dbReference type="Proteomes" id="UP000192596">
    <property type="component" value="Unassembled WGS sequence"/>
</dbReference>
<accession>A0A1V8S8A4</accession>
<proteinExistence type="predicted"/>
<dbReference type="AlphaFoldDB" id="A0A1V8S8A4"/>
<dbReference type="OrthoDB" id="3945308at2759"/>
<keyword evidence="2" id="KW-1185">Reference proteome</keyword>
<reference evidence="2" key="1">
    <citation type="submission" date="2017-03" db="EMBL/GenBank/DDBJ databases">
        <title>Genomes of endolithic fungi from Antarctica.</title>
        <authorList>
            <person name="Coleine C."/>
            <person name="Masonjones S."/>
            <person name="Stajich J.E."/>
        </authorList>
    </citation>
    <scope>NUCLEOTIDE SEQUENCE [LARGE SCALE GENOMIC DNA]</scope>
    <source>
        <strain evidence="2">CCFEE 5527</strain>
    </source>
</reference>
<sequence>MARLFFAVASPEACSQFEAACKFVREQEIVPLPLDISSVSGSVQALRTLDQTDHVGSILCRYHLLTLVAYRNEREPYHQDRRPNLRDRVFKYGYVKQGARKQNEGVKTVSSLALDDLMLEACADLKGIASQRLRREPELKRQRDRLYNRLSDGRNWSLMADRFSRGILALVPTGGSFGLHNHEVQDLPKEAFEAFLVLLEEHRGPFLYDICERVTRGIHKVLLRDSTQLTDDTRQNEAGRLDREPFDSPALLKVCNLDMT</sequence>
<dbReference type="EMBL" id="NAJO01000098">
    <property type="protein sequence ID" value="OQN95405.1"/>
    <property type="molecule type" value="Genomic_DNA"/>
</dbReference>
<evidence type="ECO:0000313" key="2">
    <source>
        <dbReference type="Proteomes" id="UP000192596"/>
    </source>
</evidence>
<name>A0A1V8S8A4_9PEZI</name>
<evidence type="ECO:0000313" key="1">
    <source>
        <dbReference type="EMBL" id="OQN95405.1"/>
    </source>
</evidence>
<protein>
    <submittedName>
        <fullName evidence="1">Uncharacterized protein</fullName>
    </submittedName>
</protein>
<dbReference type="InParanoid" id="A0A1V8S8A4"/>
<organism evidence="1 2">
    <name type="scientific">Cryoendolithus antarcticus</name>
    <dbReference type="NCBI Taxonomy" id="1507870"/>
    <lineage>
        <taxon>Eukaryota</taxon>
        <taxon>Fungi</taxon>
        <taxon>Dikarya</taxon>
        <taxon>Ascomycota</taxon>
        <taxon>Pezizomycotina</taxon>
        <taxon>Dothideomycetes</taxon>
        <taxon>Dothideomycetidae</taxon>
        <taxon>Cladosporiales</taxon>
        <taxon>Cladosporiaceae</taxon>
        <taxon>Cryoendolithus</taxon>
    </lineage>
</organism>